<evidence type="ECO:0000256" key="1">
    <source>
        <dbReference type="ARBA" id="ARBA00001698"/>
    </source>
</evidence>
<keyword evidence="8" id="KW-1003">Cell membrane</keyword>
<keyword evidence="14" id="KW-0443">Lipid metabolism</keyword>
<name>A0ABW5YC61_9SPHI</name>
<comment type="pathway">
    <text evidence="3 18">Phospholipid metabolism; CDP-diacylglycerol biosynthesis; CDP-diacylglycerol from sn-glycerol 3-phosphate: step 3/3.</text>
</comment>
<feature type="transmembrane region" description="Helical" evidence="19">
    <location>
        <begin position="207"/>
        <end position="225"/>
    </location>
</feature>
<evidence type="ECO:0000256" key="7">
    <source>
        <dbReference type="ARBA" id="ARBA00019373"/>
    </source>
</evidence>
<feature type="transmembrane region" description="Helical" evidence="19">
    <location>
        <begin position="253"/>
        <end position="271"/>
    </location>
</feature>
<organism evidence="20 21">
    <name type="scientific">Mucilaginibacter ximonensis</name>
    <dbReference type="NCBI Taxonomy" id="538021"/>
    <lineage>
        <taxon>Bacteria</taxon>
        <taxon>Pseudomonadati</taxon>
        <taxon>Bacteroidota</taxon>
        <taxon>Sphingobacteriia</taxon>
        <taxon>Sphingobacteriales</taxon>
        <taxon>Sphingobacteriaceae</taxon>
        <taxon>Mucilaginibacter</taxon>
    </lineage>
</organism>
<evidence type="ECO:0000313" key="21">
    <source>
        <dbReference type="Proteomes" id="UP001597557"/>
    </source>
</evidence>
<dbReference type="PANTHER" id="PTHR46382:SF1">
    <property type="entry name" value="PHOSPHATIDATE CYTIDYLYLTRANSFERASE"/>
    <property type="match status" value="1"/>
</dbReference>
<comment type="pathway">
    <text evidence="4">Lipid metabolism.</text>
</comment>
<keyword evidence="9" id="KW-0444">Lipid biosynthesis</keyword>
<comment type="caution">
    <text evidence="20">The sequence shown here is derived from an EMBL/GenBank/DDBJ whole genome shotgun (WGS) entry which is preliminary data.</text>
</comment>
<evidence type="ECO:0000256" key="17">
    <source>
        <dbReference type="ARBA" id="ARBA00023264"/>
    </source>
</evidence>
<dbReference type="InterPro" id="IPR000374">
    <property type="entry name" value="PC_trans"/>
</dbReference>
<feature type="transmembrane region" description="Helical" evidence="19">
    <location>
        <begin position="139"/>
        <end position="161"/>
    </location>
</feature>
<comment type="subcellular location">
    <subcellularLocation>
        <location evidence="2">Cell membrane</location>
        <topology evidence="2">Multi-pass membrane protein</topology>
    </subcellularLocation>
</comment>
<sequence length="272" mass="29981">MSNFTKRTLTGIGLIVVVLTAVWLGAFCFAGLLLLINLLGLHEFYRMLETSPNRPVKIAVYILSASLIFSSLMVSSGMSWKWLLVNLPIAFSIFIIALYQGRAKPFQGLANTFLGIIYISLPLCFFLVPPFLLQAGGVYHFQIPAGIFLLLWSGDTGAYLSGNLFGKHPLFQRISPHKTWEGSLGGAFAALITAYVLSRYVNLLSVSQWETLALIVIVFGTYGDLVKSMLKRSVRVKDTGTILPGHGGVLDRFDSLLGAAPFILIYLTIIWR</sequence>
<evidence type="ECO:0000313" key="20">
    <source>
        <dbReference type="EMBL" id="MFD2872918.1"/>
    </source>
</evidence>
<evidence type="ECO:0000256" key="10">
    <source>
        <dbReference type="ARBA" id="ARBA00022679"/>
    </source>
</evidence>
<keyword evidence="16" id="KW-0594">Phospholipid biosynthesis</keyword>
<evidence type="ECO:0000256" key="19">
    <source>
        <dbReference type="SAM" id="Phobius"/>
    </source>
</evidence>
<feature type="transmembrane region" description="Helical" evidence="19">
    <location>
        <begin position="113"/>
        <end position="133"/>
    </location>
</feature>
<evidence type="ECO:0000256" key="9">
    <source>
        <dbReference type="ARBA" id="ARBA00022516"/>
    </source>
</evidence>
<dbReference type="RefSeq" id="WP_377185120.1">
    <property type="nucleotide sequence ID" value="NZ_JBHUPD010000002.1"/>
</dbReference>
<accession>A0ABW5YC61</accession>
<evidence type="ECO:0000256" key="4">
    <source>
        <dbReference type="ARBA" id="ARBA00005189"/>
    </source>
</evidence>
<dbReference type="Proteomes" id="UP001597557">
    <property type="component" value="Unassembled WGS sequence"/>
</dbReference>
<evidence type="ECO:0000256" key="6">
    <source>
        <dbReference type="ARBA" id="ARBA00012487"/>
    </source>
</evidence>
<feature type="transmembrane region" description="Helical" evidence="19">
    <location>
        <begin position="58"/>
        <end position="76"/>
    </location>
</feature>
<feature type="transmembrane region" description="Helical" evidence="19">
    <location>
        <begin position="82"/>
        <end position="101"/>
    </location>
</feature>
<keyword evidence="11 18" id="KW-0812">Transmembrane</keyword>
<dbReference type="GO" id="GO:0016779">
    <property type="term" value="F:nucleotidyltransferase activity"/>
    <property type="evidence" value="ECO:0007669"/>
    <property type="project" value="UniProtKB-KW"/>
</dbReference>
<dbReference type="EMBL" id="JBHUPD010000002">
    <property type="protein sequence ID" value="MFD2872918.1"/>
    <property type="molecule type" value="Genomic_DNA"/>
</dbReference>
<keyword evidence="15 19" id="KW-0472">Membrane</keyword>
<evidence type="ECO:0000256" key="18">
    <source>
        <dbReference type="RuleBase" id="RU003938"/>
    </source>
</evidence>
<keyword evidence="10 18" id="KW-0808">Transferase</keyword>
<evidence type="ECO:0000256" key="16">
    <source>
        <dbReference type="ARBA" id="ARBA00023209"/>
    </source>
</evidence>
<keyword evidence="21" id="KW-1185">Reference proteome</keyword>
<keyword evidence="12 18" id="KW-0548">Nucleotidyltransferase</keyword>
<evidence type="ECO:0000256" key="14">
    <source>
        <dbReference type="ARBA" id="ARBA00023098"/>
    </source>
</evidence>
<protein>
    <recommendedName>
        <fullName evidence="7 18">Phosphatidate cytidylyltransferase</fullName>
        <ecNumber evidence="6 18">2.7.7.41</ecNumber>
    </recommendedName>
</protein>
<dbReference type="EC" id="2.7.7.41" evidence="6 18"/>
<dbReference type="PROSITE" id="PS01315">
    <property type="entry name" value="CDS"/>
    <property type="match status" value="1"/>
</dbReference>
<evidence type="ECO:0000256" key="2">
    <source>
        <dbReference type="ARBA" id="ARBA00004651"/>
    </source>
</evidence>
<evidence type="ECO:0000256" key="3">
    <source>
        <dbReference type="ARBA" id="ARBA00005119"/>
    </source>
</evidence>
<evidence type="ECO:0000256" key="8">
    <source>
        <dbReference type="ARBA" id="ARBA00022475"/>
    </source>
</evidence>
<evidence type="ECO:0000256" key="5">
    <source>
        <dbReference type="ARBA" id="ARBA00010185"/>
    </source>
</evidence>
<keyword evidence="13 19" id="KW-1133">Transmembrane helix</keyword>
<reference evidence="21" key="1">
    <citation type="journal article" date="2019" name="Int. J. Syst. Evol. Microbiol.">
        <title>The Global Catalogue of Microorganisms (GCM) 10K type strain sequencing project: providing services to taxonomists for standard genome sequencing and annotation.</title>
        <authorList>
            <consortium name="The Broad Institute Genomics Platform"/>
            <consortium name="The Broad Institute Genome Sequencing Center for Infectious Disease"/>
            <person name="Wu L."/>
            <person name="Ma J."/>
        </authorList>
    </citation>
    <scope>NUCLEOTIDE SEQUENCE [LARGE SCALE GENOMIC DNA]</scope>
    <source>
        <strain evidence="21">KCTC 22437</strain>
    </source>
</reference>
<evidence type="ECO:0000256" key="15">
    <source>
        <dbReference type="ARBA" id="ARBA00023136"/>
    </source>
</evidence>
<dbReference type="PANTHER" id="PTHR46382">
    <property type="entry name" value="PHOSPHATIDATE CYTIDYLYLTRANSFERASE"/>
    <property type="match status" value="1"/>
</dbReference>
<keyword evidence="17" id="KW-1208">Phospholipid metabolism</keyword>
<comment type="similarity">
    <text evidence="5 18">Belongs to the CDS family.</text>
</comment>
<evidence type="ECO:0000256" key="12">
    <source>
        <dbReference type="ARBA" id="ARBA00022695"/>
    </source>
</evidence>
<dbReference type="Pfam" id="PF01148">
    <property type="entry name" value="CTP_transf_1"/>
    <property type="match status" value="1"/>
</dbReference>
<gene>
    <name evidence="20" type="ORF">ACFS5N_10600</name>
</gene>
<comment type="catalytic activity">
    <reaction evidence="1 18">
        <text>a 1,2-diacyl-sn-glycero-3-phosphate + CTP + H(+) = a CDP-1,2-diacyl-sn-glycerol + diphosphate</text>
        <dbReference type="Rhea" id="RHEA:16229"/>
        <dbReference type="ChEBI" id="CHEBI:15378"/>
        <dbReference type="ChEBI" id="CHEBI:33019"/>
        <dbReference type="ChEBI" id="CHEBI:37563"/>
        <dbReference type="ChEBI" id="CHEBI:58332"/>
        <dbReference type="ChEBI" id="CHEBI:58608"/>
        <dbReference type="EC" id="2.7.7.41"/>
    </reaction>
</comment>
<proteinExistence type="inferred from homology"/>
<evidence type="ECO:0000256" key="13">
    <source>
        <dbReference type="ARBA" id="ARBA00022989"/>
    </source>
</evidence>
<feature type="transmembrane region" description="Helical" evidence="19">
    <location>
        <begin position="12"/>
        <end position="38"/>
    </location>
</feature>
<evidence type="ECO:0000256" key="11">
    <source>
        <dbReference type="ARBA" id="ARBA00022692"/>
    </source>
</evidence>